<protein>
    <recommendedName>
        <fullName evidence="3">HTH arsR-type domain-containing protein</fullName>
    </recommendedName>
</protein>
<comment type="caution">
    <text evidence="1">The sequence shown here is derived from an EMBL/GenBank/DDBJ whole genome shotgun (WGS) entry which is preliminary data.</text>
</comment>
<dbReference type="Gene3D" id="1.10.10.10">
    <property type="entry name" value="Winged helix-like DNA-binding domain superfamily/Winged helix DNA-binding domain"/>
    <property type="match status" value="1"/>
</dbReference>
<reference evidence="1 2" key="1">
    <citation type="journal article" date="2016" name="Nat. Microbiol.">
        <title>Genomic inference of the metabolism of cosmopolitan subsurface Archaea, Hadesarchaea.</title>
        <authorList>
            <person name="Baker B.J."/>
            <person name="Saw J.H."/>
            <person name="Lind A.E."/>
            <person name="Lazar C.S."/>
            <person name="Hinrichs K.-U."/>
            <person name="Teske A.P."/>
            <person name="Ettema T.J."/>
        </authorList>
    </citation>
    <scope>NUCLEOTIDE SEQUENCE [LARGE SCALE GENOMIC DNA]</scope>
</reference>
<dbReference type="CDD" id="cd00090">
    <property type="entry name" value="HTH_ARSR"/>
    <property type="match status" value="1"/>
</dbReference>
<accession>A0A147JW77</accession>
<dbReference type="SUPFAM" id="SSF46785">
    <property type="entry name" value="Winged helix' DNA-binding domain"/>
    <property type="match status" value="1"/>
</dbReference>
<dbReference type="Proteomes" id="UP000074294">
    <property type="component" value="Unassembled WGS sequence"/>
</dbReference>
<evidence type="ECO:0000313" key="2">
    <source>
        <dbReference type="Proteomes" id="UP000074294"/>
    </source>
</evidence>
<dbReference type="InterPro" id="IPR036388">
    <property type="entry name" value="WH-like_DNA-bd_sf"/>
</dbReference>
<evidence type="ECO:0008006" key="3">
    <source>
        <dbReference type="Google" id="ProtNLM"/>
    </source>
</evidence>
<dbReference type="STRING" id="1776334.APZ16_02615"/>
<organism evidence="1 2">
    <name type="scientific">Hadarchaeum yellowstonense</name>
    <dbReference type="NCBI Taxonomy" id="1776334"/>
    <lineage>
        <taxon>Archaea</taxon>
        <taxon>Methanobacteriati</taxon>
        <taxon>Candidatus Hadarchaeota</taxon>
        <taxon>Candidatus Hadarchaeia</taxon>
        <taxon>Candidatus Hadarchaeales</taxon>
        <taxon>Candidatus Hadarchaeaceae</taxon>
        <taxon>Candidatus Hadarchaeum</taxon>
    </lineage>
</organism>
<evidence type="ECO:0000313" key="1">
    <source>
        <dbReference type="EMBL" id="KUO40767.1"/>
    </source>
</evidence>
<name>A0A147JW77_HADYE</name>
<dbReference type="InterPro" id="IPR011991">
    <property type="entry name" value="ArsR-like_HTH"/>
</dbReference>
<proteinExistence type="predicted"/>
<dbReference type="EMBL" id="LQMQ01000035">
    <property type="protein sequence ID" value="KUO40767.1"/>
    <property type="molecule type" value="Genomic_DNA"/>
</dbReference>
<dbReference type="InterPro" id="IPR036390">
    <property type="entry name" value="WH_DNA-bd_sf"/>
</dbReference>
<gene>
    <name evidence="1" type="ORF">APZ16_02615</name>
</gene>
<dbReference type="AlphaFoldDB" id="A0A147JW77"/>
<sequence>MEERGGAEKLLALAYGNHPKSSSLKPEALKVMRALREGPKNIDELAGILGLDLKTPGGRKHFYVLMKPLRETGMIATRKAGGKTVYYLSYDGFSQFLRDIRKEAEYWLVAEARQG</sequence>